<protein>
    <recommendedName>
        <fullName evidence="5">Flagellar FliJ protein</fullName>
    </recommendedName>
</protein>
<dbReference type="EMBL" id="CP020612">
    <property type="protein sequence ID" value="ARJ70450.1"/>
    <property type="molecule type" value="Genomic_DNA"/>
</dbReference>
<organism evidence="3 4">
    <name type="scientific">Paracoccus contaminans</name>
    <dbReference type="NCBI Taxonomy" id="1945662"/>
    <lineage>
        <taxon>Bacteria</taxon>
        <taxon>Pseudomonadati</taxon>
        <taxon>Pseudomonadota</taxon>
        <taxon>Alphaproteobacteria</taxon>
        <taxon>Rhodobacterales</taxon>
        <taxon>Paracoccaceae</taxon>
        <taxon>Paracoccus</taxon>
    </lineage>
</organism>
<dbReference type="InterPro" id="IPR053716">
    <property type="entry name" value="Flag_assembly_chemotaxis_eff"/>
</dbReference>
<dbReference type="OrthoDB" id="7779253at2"/>
<evidence type="ECO:0000313" key="3">
    <source>
        <dbReference type="EMBL" id="ARJ70450.1"/>
    </source>
</evidence>
<feature type="compositionally biased region" description="Basic and acidic residues" evidence="2">
    <location>
        <begin position="148"/>
        <end position="164"/>
    </location>
</feature>
<feature type="region of interest" description="Disordered" evidence="2">
    <location>
        <begin position="148"/>
        <end position="183"/>
    </location>
</feature>
<proteinExistence type="predicted"/>
<evidence type="ECO:0008006" key="5">
    <source>
        <dbReference type="Google" id="ProtNLM"/>
    </source>
</evidence>
<evidence type="ECO:0000313" key="4">
    <source>
        <dbReference type="Proteomes" id="UP000193017"/>
    </source>
</evidence>
<dbReference type="Proteomes" id="UP000193017">
    <property type="component" value="Chromosome"/>
</dbReference>
<gene>
    <name evidence="3" type="ORF">B0A89_13195</name>
</gene>
<dbReference type="AlphaFoldDB" id="A0A1W6D019"/>
<dbReference type="STRING" id="1945662.B0A89_13195"/>
<evidence type="ECO:0000256" key="2">
    <source>
        <dbReference type="SAM" id="MobiDB-lite"/>
    </source>
</evidence>
<sequence length="183" mass="19315">MSAGASPALVRRRLRQTGVLSRLAQLRRDLALGALSAARAALAEAAAARDAAEAQARLLSEEQAARRVALRSPMLGNAQLRGAVESVLNTFAADRAREAAAQQDAADAQVMLDAARADVETARQTLAAAERLIDKRARMRAPLLEARARAQERAEEREAEERRSLAQGSALAGPGMTGQGAQA</sequence>
<dbReference type="Gene3D" id="1.10.287.1700">
    <property type="match status" value="1"/>
</dbReference>
<dbReference type="KEGG" id="pcon:B0A89_13195"/>
<name>A0A1W6D019_9RHOB</name>
<accession>A0A1W6D019</accession>
<keyword evidence="1" id="KW-0175">Coiled coil</keyword>
<keyword evidence="4" id="KW-1185">Reference proteome</keyword>
<reference evidence="3 4" key="1">
    <citation type="submission" date="2017-03" db="EMBL/GenBank/DDBJ databases">
        <title>Genome sequence of Paracoccus contaminans isolated from a water microcosm.</title>
        <authorList>
            <person name="Aurass P."/>
            <person name="Karste S."/>
            <person name="Trost E."/>
            <person name="Glaeser S.P."/>
            <person name="Kaempfer P."/>
            <person name="Flieger A."/>
        </authorList>
    </citation>
    <scope>NUCLEOTIDE SEQUENCE [LARGE SCALE GENOMIC DNA]</scope>
    <source>
        <strain evidence="4">RKI 16-01929T\LMG 29738T\CCM 8701T\CIP 111112T</strain>
    </source>
</reference>
<dbReference type="RefSeq" id="WP_085378507.1">
    <property type="nucleotide sequence ID" value="NZ_CP020612.1"/>
</dbReference>
<evidence type="ECO:0000256" key="1">
    <source>
        <dbReference type="SAM" id="Coils"/>
    </source>
</evidence>
<feature type="coiled-coil region" evidence="1">
    <location>
        <begin position="35"/>
        <end position="62"/>
    </location>
</feature>